<evidence type="ECO:0000313" key="2">
    <source>
        <dbReference type="EMBL" id="KAJ1205533.1"/>
    </source>
</evidence>
<organism evidence="2 3">
    <name type="scientific">Pleurodeles waltl</name>
    <name type="common">Iberian ribbed newt</name>
    <dbReference type="NCBI Taxonomy" id="8319"/>
    <lineage>
        <taxon>Eukaryota</taxon>
        <taxon>Metazoa</taxon>
        <taxon>Chordata</taxon>
        <taxon>Craniata</taxon>
        <taxon>Vertebrata</taxon>
        <taxon>Euteleostomi</taxon>
        <taxon>Amphibia</taxon>
        <taxon>Batrachia</taxon>
        <taxon>Caudata</taxon>
        <taxon>Salamandroidea</taxon>
        <taxon>Salamandridae</taxon>
        <taxon>Pleurodelinae</taxon>
        <taxon>Pleurodeles</taxon>
    </lineage>
</organism>
<gene>
    <name evidence="2" type="ORF">NDU88_000964</name>
</gene>
<sequence>MQAAPPPGPIRPVTKTIGPSNQAQCQKAQRRPTQPRGPISCYTTWSLCSESREPRTPRRGLNQGPPASHLKASAAPPLTAPLPGRSKPSRTGRVATWPLTARPHTPGPGPRKPLSGGRGPKRPVKVPPRQHSPRVPLRLDYEAPSRRHHVRRNANLKP</sequence>
<protein>
    <submittedName>
        <fullName evidence="2">Uncharacterized protein</fullName>
    </submittedName>
</protein>
<feature type="compositionally biased region" description="Polar residues" evidence="1">
    <location>
        <begin position="17"/>
        <end position="27"/>
    </location>
</feature>
<name>A0AAV7VV18_PLEWA</name>
<keyword evidence="3" id="KW-1185">Reference proteome</keyword>
<feature type="compositionally biased region" description="Pro residues" evidence="1">
    <location>
        <begin position="1"/>
        <end position="10"/>
    </location>
</feature>
<comment type="caution">
    <text evidence="2">The sequence shown here is derived from an EMBL/GenBank/DDBJ whole genome shotgun (WGS) entry which is preliminary data.</text>
</comment>
<evidence type="ECO:0000313" key="3">
    <source>
        <dbReference type="Proteomes" id="UP001066276"/>
    </source>
</evidence>
<dbReference type="EMBL" id="JANPWB010000002">
    <property type="protein sequence ID" value="KAJ1205533.1"/>
    <property type="molecule type" value="Genomic_DNA"/>
</dbReference>
<dbReference type="AlphaFoldDB" id="A0AAV7VV18"/>
<feature type="region of interest" description="Disordered" evidence="1">
    <location>
        <begin position="1"/>
        <end position="158"/>
    </location>
</feature>
<dbReference type="Proteomes" id="UP001066276">
    <property type="component" value="Chromosome 1_2"/>
</dbReference>
<feature type="compositionally biased region" description="Low complexity" evidence="1">
    <location>
        <begin position="70"/>
        <end position="83"/>
    </location>
</feature>
<proteinExistence type="predicted"/>
<accession>A0AAV7VV18</accession>
<feature type="compositionally biased region" description="Basic residues" evidence="1">
    <location>
        <begin position="146"/>
        <end position="158"/>
    </location>
</feature>
<evidence type="ECO:0000256" key="1">
    <source>
        <dbReference type="SAM" id="MobiDB-lite"/>
    </source>
</evidence>
<reference evidence="2" key="1">
    <citation type="journal article" date="2022" name="bioRxiv">
        <title>Sequencing and chromosome-scale assembly of the giantPleurodeles waltlgenome.</title>
        <authorList>
            <person name="Brown T."/>
            <person name="Elewa A."/>
            <person name="Iarovenko S."/>
            <person name="Subramanian E."/>
            <person name="Araus A.J."/>
            <person name="Petzold A."/>
            <person name="Susuki M."/>
            <person name="Suzuki K.-i.T."/>
            <person name="Hayashi T."/>
            <person name="Toyoda A."/>
            <person name="Oliveira C."/>
            <person name="Osipova E."/>
            <person name="Leigh N.D."/>
            <person name="Simon A."/>
            <person name="Yun M.H."/>
        </authorList>
    </citation>
    <scope>NUCLEOTIDE SEQUENCE</scope>
    <source>
        <strain evidence="2">20211129_DDA</strain>
        <tissue evidence="2">Liver</tissue>
    </source>
</reference>